<accession>A0A8C6P7B6</accession>
<feature type="region of interest" description="Disordered" evidence="1">
    <location>
        <begin position="59"/>
        <end position="113"/>
    </location>
</feature>
<evidence type="ECO:0000256" key="1">
    <source>
        <dbReference type="SAM" id="MobiDB-lite"/>
    </source>
</evidence>
<name>A0A8C6P7B6_NOTFU</name>
<reference evidence="2" key="1">
    <citation type="submission" date="2014-08" db="EMBL/GenBank/DDBJ databases">
        <authorList>
            <person name="Senf B."/>
            <person name="Petzold A."/>
            <person name="Downie B.R."/>
            <person name="Koch P."/>
            <person name="Platzer M."/>
        </authorList>
    </citation>
    <scope>NUCLEOTIDE SEQUENCE [LARGE SCALE GENOMIC DNA]</scope>
    <source>
        <strain evidence="2">GRZ</strain>
    </source>
</reference>
<evidence type="ECO:0000313" key="2">
    <source>
        <dbReference type="Ensembl" id="ENSNFUP00015039496.1"/>
    </source>
</evidence>
<reference evidence="2" key="2">
    <citation type="submission" date="2025-08" db="UniProtKB">
        <authorList>
            <consortium name="Ensembl"/>
        </authorList>
    </citation>
    <scope>IDENTIFICATION</scope>
</reference>
<feature type="compositionally biased region" description="Polar residues" evidence="1">
    <location>
        <begin position="86"/>
        <end position="95"/>
    </location>
</feature>
<sequence length="113" mass="12178">LYLQGIQSLRLKRGVETISFGELKRLAHMLPTLAQSMFSGNNNTSHCLTRGWRVQLKGGRGRVEGGSGWRERETSRQRGGFGLPGTHSSSRQQCVSGGPLIQSAAASAREAPG</sequence>
<evidence type="ECO:0000313" key="3">
    <source>
        <dbReference type="Proteomes" id="UP000694548"/>
    </source>
</evidence>
<keyword evidence="3" id="KW-1185">Reference proteome</keyword>
<dbReference type="Proteomes" id="UP000694548">
    <property type="component" value="Chromosome sgr08"/>
</dbReference>
<dbReference type="Ensembl" id="ENSNFUT00015041226.1">
    <property type="protein sequence ID" value="ENSNFUP00015039496.1"/>
    <property type="gene ID" value="ENSNFUG00015019025.1"/>
</dbReference>
<protein>
    <submittedName>
        <fullName evidence="2">Uncharacterized protein</fullName>
    </submittedName>
</protein>
<organism evidence="2 3">
    <name type="scientific">Nothobranchius furzeri</name>
    <name type="common">Turquoise killifish</name>
    <dbReference type="NCBI Taxonomy" id="105023"/>
    <lineage>
        <taxon>Eukaryota</taxon>
        <taxon>Metazoa</taxon>
        <taxon>Chordata</taxon>
        <taxon>Craniata</taxon>
        <taxon>Vertebrata</taxon>
        <taxon>Euteleostomi</taxon>
        <taxon>Actinopterygii</taxon>
        <taxon>Neopterygii</taxon>
        <taxon>Teleostei</taxon>
        <taxon>Neoteleostei</taxon>
        <taxon>Acanthomorphata</taxon>
        <taxon>Ovalentaria</taxon>
        <taxon>Atherinomorphae</taxon>
        <taxon>Cyprinodontiformes</taxon>
        <taxon>Nothobranchiidae</taxon>
        <taxon>Nothobranchius</taxon>
    </lineage>
</organism>
<reference evidence="2" key="3">
    <citation type="submission" date="2025-09" db="UniProtKB">
        <authorList>
            <consortium name="Ensembl"/>
        </authorList>
    </citation>
    <scope>IDENTIFICATION</scope>
</reference>
<proteinExistence type="predicted"/>
<dbReference type="AlphaFoldDB" id="A0A8C6P7B6"/>